<protein>
    <recommendedName>
        <fullName evidence="5">FRIGIDA-like protein</fullName>
    </recommendedName>
</protein>
<feature type="region of interest" description="Disordered" evidence="7">
    <location>
        <begin position="445"/>
        <end position="487"/>
    </location>
</feature>
<keyword evidence="2 5" id="KW-0217">Developmental protein</keyword>
<sequence>MPDMEQGGEINTQSVMEQLAEAFLELEASKEAFECKIEWVEIEQHFHNLEAMWKKKLEEFEAKEREHEEKESGIHKLLAERQAAVASKEQDLSDRVQQLKDDAVAAISEARANHQTVAFEYVDDGEDKYNKVSGSLGDTASPEEHFPPKPGKNCDGVAIEFRPRPELTHFCEQMDAKSLLTFIMENENNLSVIREEMSVALESATEPAWLVLESLEGFYPINDTAELKDNMDAALQGMHKSCIIIMEALANLLASADSGADHFLNPEFKQQAKAIADEWRPKLASANIDAANGNSLEAEAYLQLLSTFRIASEFDEEELCKLVIAVARCKQAPELCRSIGLTHKVPAIVELLIKDGKPIAAIDFIHAFQLEESFPIVHLLKEYLKNIRRNSQVKAGNVNDVNDANARELAALKTVINRIKEYKLESDYPLDSLLKRVGQLEKSKSTDRKISGEFNKRPQSKKPRTSAGYFSSRSSGGRAASSGVFSRQRQPVRAAYSGLQNRYPGQVIYTQPPNTALPNQGRYVGSSLQSSDRLYL</sequence>
<keyword evidence="3 5" id="KW-0221">Differentiation</keyword>
<dbReference type="GO" id="GO:0030154">
    <property type="term" value="P:cell differentiation"/>
    <property type="evidence" value="ECO:0007669"/>
    <property type="project" value="UniProtKB-KW"/>
</dbReference>
<dbReference type="InterPro" id="IPR012474">
    <property type="entry name" value="Frigida"/>
</dbReference>
<proteinExistence type="inferred from homology"/>
<gene>
    <name evidence="8" type="ORF">Lalb_Chr16g0378741</name>
</gene>
<comment type="caution">
    <text evidence="8">The sequence shown here is derived from an EMBL/GenBank/DDBJ whole genome shotgun (WGS) entry which is preliminary data.</text>
</comment>
<organism evidence="8 9">
    <name type="scientific">Lupinus albus</name>
    <name type="common">White lupine</name>
    <name type="synonym">Lupinus termis</name>
    <dbReference type="NCBI Taxonomy" id="3870"/>
    <lineage>
        <taxon>Eukaryota</taxon>
        <taxon>Viridiplantae</taxon>
        <taxon>Streptophyta</taxon>
        <taxon>Embryophyta</taxon>
        <taxon>Tracheophyta</taxon>
        <taxon>Spermatophyta</taxon>
        <taxon>Magnoliopsida</taxon>
        <taxon>eudicotyledons</taxon>
        <taxon>Gunneridae</taxon>
        <taxon>Pentapetalae</taxon>
        <taxon>rosids</taxon>
        <taxon>fabids</taxon>
        <taxon>Fabales</taxon>
        <taxon>Fabaceae</taxon>
        <taxon>Papilionoideae</taxon>
        <taxon>50 kb inversion clade</taxon>
        <taxon>genistoids sensu lato</taxon>
        <taxon>core genistoids</taxon>
        <taxon>Genisteae</taxon>
        <taxon>Lupinus</taxon>
    </lineage>
</organism>
<dbReference type="PANTHER" id="PTHR31791:SF41">
    <property type="entry name" value="FRIGIDA-LIKE PROTEIN"/>
    <property type="match status" value="1"/>
</dbReference>
<evidence type="ECO:0000256" key="2">
    <source>
        <dbReference type="ARBA" id="ARBA00022473"/>
    </source>
</evidence>
<name>A0A6A5MW85_LUPAL</name>
<feature type="region of interest" description="Disordered" evidence="7">
    <location>
        <begin position="510"/>
        <end position="536"/>
    </location>
</feature>
<keyword evidence="9" id="KW-1185">Reference proteome</keyword>
<feature type="compositionally biased region" description="Polar residues" evidence="7">
    <location>
        <begin position="526"/>
        <end position="536"/>
    </location>
</feature>
<dbReference type="AlphaFoldDB" id="A0A6A5MW85"/>
<dbReference type="GO" id="GO:0009908">
    <property type="term" value="P:flower development"/>
    <property type="evidence" value="ECO:0007669"/>
    <property type="project" value="UniProtKB-KW"/>
</dbReference>
<dbReference type="Proteomes" id="UP000447434">
    <property type="component" value="Chromosome 16"/>
</dbReference>
<evidence type="ECO:0000313" key="9">
    <source>
        <dbReference type="Proteomes" id="UP000447434"/>
    </source>
</evidence>
<evidence type="ECO:0000256" key="6">
    <source>
        <dbReference type="SAM" id="Coils"/>
    </source>
</evidence>
<dbReference type="EMBL" id="WOCE01000016">
    <property type="protein sequence ID" value="KAE9596689.1"/>
    <property type="molecule type" value="Genomic_DNA"/>
</dbReference>
<feature type="compositionally biased region" description="Low complexity" evidence="7">
    <location>
        <begin position="466"/>
        <end position="487"/>
    </location>
</feature>
<evidence type="ECO:0000256" key="7">
    <source>
        <dbReference type="SAM" id="MobiDB-lite"/>
    </source>
</evidence>
<keyword evidence="4 5" id="KW-0287">Flowering</keyword>
<comment type="similarity">
    <text evidence="1 5">Belongs to the Frigida family.</text>
</comment>
<dbReference type="OrthoDB" id="1930990at2759"/>
<accession>A0A6A5MW85</accession>
<feature type="coiled-coil region" evidence="6">
    <location>
        <begin position="16"/>
        <end position="70"/>
    </location>
</feature>
<feature type="compositionally biased region" description="Basic and acidic residues" evidence="7">
    <location>
        <begin position="445"/>
        <end position="456"/>
    </location>
</feature>
<reference evidence="9" key="1">
    <citation type="journal article" date="2020" name="Nat. Commun.">
        <title>Genome sequence of the cluster root forming white lupin.</title>
        <authorList>
            <person name="Hufnagel B."/>
            <person name="Marques A."/>
            <person name="Soriano A."/>
            <person name="Marques L."/>
            <person name="Divol F."/>
            <person name="Doumas P."/>
            <person name="Sallet E."/>
            <person name="Mancinotti D."/>
            <person name="Carrere S."/>
            <person name="Marande W."/>
            <person name="Arribat S."/>
            <person name="Keller J."/>
            <person name="Huneau C."/>
            <person name="Blein T."/>
            <person name="Aime D."/>
            <person name="Laguerre M."/>
            <person name="Taylor J."/>
            <person name="Schubert V."/>
            <person name="Nelson M."/>
            <person name="Geu-Flores F."/>
            <person name="Crespi M."/>
            <person name="Gallardo-Guerrero K."/>
            <person name="Delaux P.-M."/>
            <person name="Salse J."/>
            <person name="Berges H."/>
            <person name="Guyot R."/>
            <person name="Gouzy J."/>
            <person name="Peret B."/>
        </authorList>
    </citation>
    <scope>NUCLEOTIDE SEQUENCE [LARGE SCALE GENOMIC DNA]</scope>
    <source>
        <strain evidence="9">cv. Amiga</strain>
    </source>
</reference>
<dbReference type="PANTHER" id="PTHR31791">
    <property type="entry name" value="FRIGIDA-LIKE PROTEIN 3-RELATED"/>
    <property type="match status" value="1"/>
</dbReference>
<evidence type="ECO:0000313" key="8">
    <source>
        <dbReference type="EMBL" id="KAE9596689.1"/>
    </source>
</evidence>
<evidence type="ECO:0000256" key="1">
    <source>
        <dbReference type="ARBA" id="ARBA00008956"/>
    </source>
</evidence>
<dbReference type="Pfam" id="PF07899">
    <property type="entry name" value="Frigida"/>
    <property type="match status" value="1"/>
</dbReference>
<evidence type="ECO:0000256" key="3">
    <source>
        <dbReference type="ARBA" id="ARBA00022782"/>
    </source>
</evidence>
<evidence type="ECO:0000256" key="4">
    <source>
        <dbReference type="ARBA" id="ARBA00023089"/>
    </source>
</evidence>
<evidence type="ECO:0000256" key="5">
    <source>
        <dbReference type="RuleBase" id="RU364012"/>
    </source>
</evidence>
<keyword evidence="6" id="KW-0175">Coiled coil</keyword>